<protein>
    <submittedName>
        <fullName evidence="1">Uncharacterized protein</fullName>
    </submittedName>
</protein>
<comment type="caution">
    <text evidence="1">The sequence shown here is derived from an EMBL/GenBank/DDBJ whole genome shotgun (WGS) entry which is preliminary data.</text>
</comment>
<proteinExistence type="predicted"/>
<dbReference type="OrthoDB" id="9889922at2"/>
<dbReference type="Proteomes" id="UP000018895">
    <property type="component" value="Unassembled WGS sequence"/>
</dbReference>
<gene>
    <name evidence="1" type="ORF">JCM9152_3947</name>
</gene>
<keyword evidence="2" id="KW-1185">Reference proteome</keyword>
<evidence type="ECO:0000313" key="2">
    <source>
        <dbReference type="Proteomes" id="UP000018895"/>
    </source>
</evidence>
<dbReference type="AlphaFoldDB" id="W4QLB9"/>
<sequence>MSLKDTLIKSNELMDFVESKGWSEEELAKVVNLLHSELGPYSFSADLPQFSTVE</sequence>
<accession>W4QLB9</accession>
<evidence type="ECO:0000313" key="1">
    <source>
        <dbReference type="EMBL" id="GAE32413.1"/>
    </source>
</evidence>
<reference evidence="1" key="1">
    <citation type="journal article" date="2014" name="Genome Announc.">
        <title>Draft Genome Sequences of Three Alkaliphilic Bacillus Strains, Bacillus wakoensis JCM 9140T, Bacillus akibai JCM 9157T, and Bacillus hemicellulosilyticus JCM 9152T.</title>
        <authorList>
            <person name="Yuki M."/>
            <person name="Oshima K."/>
            <person name="Suda W."/>
            <person name="Oshida Y."/>
            <person name="Kitamura K."/>
            <person name="Iida T."/>
            <person name="Hattori M."/>
            <person name="Ohkuma M."/>
        </authorList>
    </citation>
    <scope>NUCLEOTIDE SEQUENCE [LARGE SCALE GENOMIC DNA]</scope>
    <source>
        <strain evidence="1">JCM 9152</strain>
    </source>
</reference>
<organism evidence="1 2">
    <name type="scientific">Halalkalibacter hemicellulosilyticusJCM 9152</name>
    <dbReference type="NCBI Taxonomy" id="1236971"/>
    <lineage>
        <taxon>Bacteria</taxon>
        <taxon>Bacillati</taxon>
        <taxon>Bacillota</taxon>
        <taxon>Bacilli</taxon>
        <taxon>Bacillales</taxon>
        <taxon>Bacillaceae</taxon>
        <taxon>Halalkalibacter</taxon>
    </lineage>
</organism>
<name>W4QLB9_9BACI</name>
<dbReference type="RefSeq" id="WP_156315006.1">
    <property type="nucleotide sequence ID" value="NZ_BAUU01000036.1"/>
</dbReference>
<dbReference type="EMBL" id="BAUU01000036">
    <property type="protein sequence ID" value="GAE32413.1"/>
    <property type="molecule type" value="Genomic_DNA"/>
</dbReference>